<feature type="compositionally biased region" description="Basic and acidic residues" evidence="1">
    <location>
        <begin position="159"/>
        <end position="170"/>
    </location>
</feature>
<gene>
    <name evidence="3" type="ORF">PVAP13_4KG172300</name>
</gene>
<keyword evidence="2" id="KW-0732">Signal</keyword>
<dbReference type="AlphaFoldDB" id="A0A8T0TM02"/>
<dbReference type="EMBL" id="CM029043">
    <property type="protein sequence ID" value="KAG2610718.1"/>
    <property type="molecule type" value="Genomic_DNA"/>
</dbReference>
<reference evidence="3" key="1">
    <citation type="submission" date="2020-05" db="EMBL/GenBank/DDBJ databases">
        <title>WGS assembly of Panicum virgatum.</title>
        <authorList>
            <person name="Lovell J.T."/>
            <person name="Jenkins J."/>
            <person name="Shu S."/>
            <person name="Juenger T.E."/>
            <person name="Schmutz J."/>
        </authorList>
    </citation>
    <scope>NUCLEOTIDE SEQUENCE</scope>
    <source>
        <strain evidence="3">AP13</strain>
    </source>
</reference>
<keyword evidence="4" id="KW-1185">Reference proteome</keyword>
<comment type="caution">
    <text evidence="3">The sequence shown here is derived from an EMBL/GenBank/DDBJ whole genome shotgun (WGS) entry which is preliminary data.</text>
</comment>
<evidence type="ECO:0000256" key="1">
    <source>
        <dbReference type="SAM" id="MobiDB-lite"/>
    </source>
</evidence>
<feature type="chain" id="PRO_5035835673" evidence="2">
    <location>
        <begin position="17"/>
        <end position="185"/>
    </location>
</feature>
<feature type="signal peptide" evidence="2">
    <location>
        <begin position="1"/>
        <end position="16"/>
    </location>
</feature>
<sequence length="185" mass="21079">MTVIPLLLFQILLAIASPRASTSPSSPSEDTTLTRRRTRRYDRRGTRRRRRWCKATARPSVGSATAAPVDSTAAPRARRGCRMAPPRRGQDEGRRRGRQRKWPALEADFGCHCRRRRSSNAEDSPISVLSDELLLEYLASSLACSRRPGRKRPPTSGHWPREEQRRREPDGGSWRQPAGELQEQR</sequence>
<evidence type="ECO:0000313" key="4">
    <source>
        <dbReference type="Proteomes" id="UP000823388"/>
    </source>
</evidence>
<organism evidence="3 4">
    <name type="scientific">Panicum virgatum</name>
    <name type="common">Blackwell switchgrass</name>
    <dbReference type="NCBI Taxonomy" id="38727"/>
    <lineage>
        <taxon>Eukaryota</taxon>
        <taxon>Viridiplantae</taxon>
        <taxon>Streptophyta</taxon>
        <taxon>Embryophyta</taxon>
        <taxon>Tracheophyta</taxon>
        <taxon>Spermatophyta</taxon>
        <taxon>Magnoliopsida</taxon>
        <taxon>Liliopsida</taxon>
        <taxon>Poales</taxon>
        <taxon>Poaceae</taxon>
        <taxon>PACMAD clade</taxon>
        <taxon>Panicoideae</taxon>
        <taxon>Panicodae</taxon>
        <taxon>Paniceae</taxon>
        <taxon>Panicinae</taxon>
        <taxon>Panicum</taxon>
        <taxon>Panicum sect. Hiantes</taxon>
    </lineage>
</organism>
<feature type="compositionally biased region" description="Low complexity" evidence="1">
    <location>
        <begin position="18"/>
        <end position="28"/>
    </location>
</feature>
<accession>A0A8T0TM02</accession>
<evidence type="ECO:0000256" key="2">
    <source>
        <dbReference type="SAM" id="SignalP"/>
    </source>
</evidence>
<proteinExistence type="predicted"/>
<protein>
    <submittedName>
        <fullName evidence="3">Uncharacterized protein</fullName>
    </submittedName>
</protein>
<name>A0A8T0TM02_PANVG</name>
<feature type="region of interest" description="Disordered" evidence="1">
    <location>
        <begin position="18"/>
        <end position="101"/>
    </location>
</feature>
<feature type="compositionally biased region" description="Basic residues" evidence="1">
    <location>
        <begin position="34"/>
        <end position="53"/>
    </location>
</feature>
<dbReference type="Proteomes" id="UP000823388">
    <property type="component" value="Chromosome 4K"/>
</dbReference>
<evidence type="ECO:0000313" key="3">
    <source>
        <dbReference type="EMBL" id="KAG2610718.1"/>
    </source>
</evidence>
<feature type="region of interest" description="Disordered" evidence="1">
    <location>
        <begin position="144"/>
        <end position="185"/>
    </location>
</feature>